<accession>A0A0H2MDR2</accession>
<evidence type="ECO:0000256" key="2">
    <source>
        <dbReference type="SAM" id="SignalP"/>
    </source>
</evidence>
<evidence type="ECO:0000256" key="1">
    <source>
        <dbReference type="ARBA" id="ARBA00006987"/>
    </source>
</evidence>
<feature type="chain" id="PRO_5002596799" evidence="2">
    <location>
        <begin position="28"/>
        <end position="326"/>
    </location>
</feature>
<evidence type="ECO:0000313" key="4">
    <source>
        <dbReference type="Proteomes" id="UP000035170"/>
    </source>
</evidence>
<dbReference type="InterPro" id="IPR005064">
    <property type="entry name" value="BUG"/>
</dbReference>
<dbReference type="CDD" id="cd13578">
    <property type="entry name" value="PBP2_Bug27"/>
    <property type="match status" value="1"/>
</dbReference>
<dbReference type="SUPFAM" id="SSF53850">
    <property type="entry name" value="Periplasmic binding protein-like II"/>
    <property type="match status" value="1"/>
</dbReference>
<dbReference type="InterPro" id="IPR042100">
    <property type="entry name" value="Bug_dom1"/>
</dbReference>
<gene>
    <name evidence="3" type="ORF">VPARA_01760</name>
</gene>
<keyword evidence="2" id="KW-0732">Signal</keyword>
<dbReference type="PATRIC" id="fig|34073.19.peg.175"/>
<dbReference type="EMBL" id="JZWI01000001">
    <property type="protein sequence ID" value="KLN58812.1"/>
    <property type="molecule type" value="Genomic_DNA"/>
</dbReference>
<reference evidence="3 4" key="1">
    <citation type="submission" date="2015-03" db="EMBL/GenBank/DDBJ databases">
        <title>Genome sequence of Variovorax paradoxus TBEA6.</title>
        <authorList>
            <person name="Poehlein A."/>
            <person name="Schuldes J."/>
            <person name="Wuebbeler J.H."/>
            <person name="Hiessl S."/>
            <person name="Steinbuechel A."/>
            <person name="Daniel R."/>
        </authorList>
    </citation>
    <scope>NUCLEOTIDE SEQUENCE [LARGE SCALE GENOMIC DNA]</scope>
    <source>
        <strain evidence="3 4">TBEA6</strain>
    </source>
</reference>
<dbReference type="Proteomes" id="UP000035170">
    <property type="component" value="Unassembled WGS sequence"/>
</dbReference>
<organism evidence="3 4">
    <name type="scientific">Variovorax paradoxus</name>
    <dbReference type="NCBI Taxonomy" id="34073"/>
    <lineage>
        <taxon>Bacteria</taxon>
        <taxon>Pseudomonadati</taxon>
        <taxon>Pseudomonadota</taxon>
        <taxon>Betaproteobacteria</taxon>
        <taxon>Burkholderiales</taxon>
        <taxon>Comamonadaceae</taxon>
        <taxon>Variovorax</taxon>
    </lineage>
</organism>
<dbReference type="PANTHER" id="PTHR42928">
    <property type="entry name" value="TRICARBOXYLATE-BINDING PROTEIN"/>
    <property type="match status" value="1"/>
</dbReference>
<name>A0A0H2MDR2_VARPD</name>
<comment type="similarity">
    <text evidence="1">Belongs to the UPF0065 (bug) family.</text>
</comment>
<keyword evidence="3" id="KW-0675">Receptor</keyword>
<feature type="signal peptide" evidence="2">
    <location>
        <begin position="1"/>
        <end position="27"/>
    </location>
</feature>
<proteinExistence type="inferred from homology"/>
<sequence length="326" mass="33898">MNKTLSSFLRAGTAALLSAAAASAALAAGWPAKPITIVVPFVAGGTTDIVARTVGQKLSESLGQPVIIDNRGGAGGTVGAAIASKAPADGYTLFMATIAHSIAPGLYKHLPYDFQRDFDPVALVASTPNVLVINDKVPAKSVAELVAYIKANPGKVNFGSAGNGSTEHISGELFRSMTRTDVTHVPYKGGAPMMADLIGGQIQMAIETSPSAAPHVRGGKVHALAVTTLKRSPAYPGLPTLDEAGLKGYDMTTWFALMAPHGTPPELVTRLNAEVARALQQQDVSRRFEEQGVTAGNMRPAELKAFIGSETTKWVKVARDAGATAE</sequence>
<evidence type="ECO:0000313" key="3">
    <source>
        <dbReference type="EMBL" id="KLN58812.1"/>
    </source>
</evidence>
<keyword evidence="4" id="KW-1185">Reference proteome</keyword>
<dbReference type="PANTHER" id="PTHR42928:SF5">
    <property type="entry name" value="BLR1237 PROTEIN"/>
    <property type="match status" value="1"/>
</dbReference>
<dbReference type="AlphaFoldDB" id="A0A0H2MDR2"/>
<dbReference type="RefSeq" id="WP_047782923.1">
    <property type="nucleotide sequence ID" value="NZ_JZWI01000001.1"/>
</dbReference>
<dbReference type="Pfam" id="PF03401">
    <property type="entry name" value="TctC"/>
    <property type="match status" value="1"/>
</dbReference>
<dbReference type="PIRSF" id="PIRSF017082">
    <property type="entry name" value="YflP"/>
    <property type="match status" value="1"/>
</dbReference>
<dbReference type="Gene3D" id="3.40.190.10">
    <property type="entry name" value="Periplasmic binding protein-like II"/>
    <property type="match status" value="1"/>
</dbReference>
<dbReference type="Gene3D" id="3.40.190.150">
    <property type="entry name" value="Bordetella uptake gene, domain 1"/>
    <property type="match status" value="1"/>
</dbReference>
<comment type="caution">
    <text evidence="3">The sequence shown here is derived from an EMBL/GenBank/DDBJ whole genome shotgun (WGS) entry which is preliminary data.</text>
</comment>
<protein>
    <submittedName>
        <fullName evidence="3">Tripartite tricarboxylate transporter family receptor</fullName>
    </submittedName>
</protein>